<dbReference type="EMBL" id="GDRN01080267">
    <property type="protein sequence ID" value="JAI62258.1"/>
    <property type="molecule type" value="Transcribed_RNA"/>
</dbReference>
<keyword evidence="4" id="KW-0732">Signal</keyword>
<feature type="chain" id="PRO_5006070624" description="CUB domain-containing protein" evidence="4">
    <location>
        <begin position="22"/>
        <end position="484"/>
    </location>
</feature>
<feature type="compositionally biased region" description="Polar residues" evidence="3">
    <location>
        <begin position="211"/>
        <end position="271"/>
    </location>
</feature>
<feature type="compositionally biased region" description="Polar residues" evidence="3">
    <location>
        <begin position="84"/>
        <end position="93"/>
    </location>
</feature>
<feature type="signal peptide" evidence="4">
    <location>
        <begin position="1"/>
        <end position="21"/>
    </location>
</feature>
<feature type="domain" description="CUB" evidence="5">
    <location>
        <begin position="281"/>
        <end position="425"/>
    </location>
</feature>
<keyword evidence="1" id="KW-1015">Disulfide bond</keyword>
<proteinExistence type="predicted"/>
<evidence type="ECO:0000256" key="2">
    <source>
        <dbReference type="PROSITE-ProRule" id="PRU00059"/>
    </source>
</evidence>
<protein>
    <recommendedName>
        <fullName evidence="5">CUB domain-containing protein</fullName>
    </recommendedName>
</protein>
<dbReference type="InterPro" id="IPR035914">
    <property type="entry name" value="Sperma_CUB_dom_sf"/>
</dbReference>
<feature type="compositionally biased region" description="Basic and acidic residues" evidence="3">
    <location>
        <begin position="466"/>
        <end position="478"/>
    </location>
</feature>
<accession>A0A0P4WLU7</accession>
<sequence length="484" mass="52072">MRVQVAWAAVVLLQVLGCCWAFGSYPGTFYQMMLRLNKERKYARTAPSPSRLWAIFNPAATLGSLSDVPFDSNRVVRRDLEPRQVQQPSTQRPTLPAEESRPLSGSSGLPGGESQPTSEAPEHTSGGSAPGSGATDPTESTTGVSASTGEGLEAESEPASGRPNAGLEATSARPVTGISKDTRGGSDAITEESETTSERPNSTEPTREVSETMNGESDSASRGSYEGFSNATESETGDADTTTRGSEPVTEESNTINAGLEPTSISESAVSGTGHEGTEACGKEVMMPAPPASLSPTQGFTLKQNLSTPGWDEGRYPEDVECVWSLKVGPECEVGLLMYQVLQGEVLESPRCTGDYLEFLQPNSHATRYCGPLVNNRDKVSGIDSWHSSQERTTVIRFRSEIKRSLQDRSVSGTPRGFLMEVTYYCWLYNKEAAVSTRENEVSGDEGQQHDGGRTEGSAEETLENNIKENEQSEHDNSQDEALI</sequence>
<evidence type="ECO:0000256" key="3">
    <source>
        <dbReference type="SAM" id="MobiDB-lite"/>
    </source>
</evidence>
<reference evidence="6" key="1">
    <citation type="submission" date="2015-09" db="EMBL/GenBank/DDBJ databases">
        <title>Scylla olivacea transcriptome.</title>
        <authorList>
            <person name="Ikhwanuddin M."/>
        </authorList>
    </citation>
    <scope>NUCLEOTIDE SEQUENCE</scope>
</reference>
<feature type="region of interest" description="Disordered" evidence="3">
    <location>
        <begin position="79"/>
        <end position="280"/>
    </location>
</feature>
<evidence type="ECO:0000256" key="1">
    <source>
        <dbReference type="ARBA" id="ARBA00023157"/>
    </source>
</evidence>
<name>A0A0P4WLU7_SCYOL</name>
<feature type="region of interest" description="Disordered" evidence="3">
    <location>
        <begin position="438"/>
        <end position="484"/>
    </location>
</feature>
<comment type="caution">
    <text evidence="2">Lacks conserved residue(s) required for the propagation of feature annotation.</text>
</comment>
<dbReference type="PROSITE" id="PS01180">
    <property type="entry name" value="CUB"/>
    <property type="match status" value="1"/>
</dbReference>
<dbReference type="Pfam" id="PF00431">
    <property type="entry name" value="CUB"/>
    <property type="match status" value="1"/>
</dbReference>
<dbReference type="AlphaFoldDB" id="A0A0P4WLU7"/>
<feature type="compositionally biased region" description="Low complexity" evidence="3">
    <location>
        <begin position="125"/>
        <end position="134"/>
    </location>
</feature>
<dbReference type="InterPro" id="IPR000859">
    <property type="entry name" value="CUB_dom"/>
</dbReference>
<feature type="compositionally biased region" description="Polar residues" evidence="3">
    <location>
        <begin position="135"/>
        <end position="148"/>
    </location>
</feature>
<dbReference type="Gene3D" id="2.60.120.290">
    <property type="entry name" value="Spermadhesin, CUB domain"/>
    <property type="match status" value="1"/>
</dbReference>
<evidence type="ECO:0000256" key="4">
    <source>
        <dbReference type="SAM" id="SignalP"/>
    </source>
</evidence>
<organism evidence="6">
    <name type="scientific">Scylla olivacea</name>
    <name type="common">Orange mud crab</name>
    <name type="synonym">Cancer olivacea</name>
    <dbReference type="NCBI Taxonomy" id="85551"/>
    <lineage>
        <taxon>Eukaryota</taxon>
        <taxon>Metazoa</taxon>
        <taxon>Ecdysozoa</taxon>
        <taxon>Arthropoda</taxon>
        <taxon>Crustacea</taxon>
        <taxon>Multicrustacea</taxon>
        <taxon>Malacostraca</taxon>
        <taxon>Eumalacostraca</taxon>
        <taxon>Eucarida</taxon>
        <taxon>Decapoda</taxon>
        <taxon>Pleocyemata</taxon>
        <taxon>Brachyura</taxon>
        <taxon>Eubrachyura</taxon>
        <taxon>Portunoidea</taxon>
        <taxon>Portunidae</taxon>
        <taxon>Portuninae</taxon>
        <taxon>Scylla</taxon>
    </lineage>
</organism>
<evidence type="ECO:0000259" key="5">
    <source>
        <dbReference type="PROSITE" id="PS01180"/>
    </source>
</evidence>
<dbReference type="SUPFAM" id="SSF49854">
    <property type="entry name" value="Spermadhesin, CUB domain"/>
    <property type="match status" value="1"/>
</dbReference>
<evidence type="ECO:0000313" key="6">
    <source>
        <dbReference type="EMBL" id="JAI62258.1"/>
    </source>
</evidence>